<keyword evidence="3" id="KW-1185">Reference proteome</keyword>
<evidence type="ECO:0000313" key="2">
    <source>
        <dbReference type="EMBL" id="KAH0564501.1"/>
    </source>
</evidence>
<feature type="compositionally biased region" description="Basic and acidic residues" evidence="1">
    <location>
        <begin position="56"/>
        <end position="68"/>
    </location>
</feature>
<sequence length="68" mass="7791">MYSATEQDLIGWCVTAFTPPKLFTISQKGFELRDGENKVSEEKRGERSPVSPVTSRLRDRERYTIPQG</sequence>
<gene>
    <name evidence="2" type="ORF">KQX54_012437</name>
</gene>
<evidence type="ECO:0000313" key="3">
    <source>
        <dbReference type="Proteomes" id="UP000826195"/>
    </source>
</evidence>
<evidence type="ECO:0000256" key="1">
    <source>
        <dbReference type="SAM" id="MobiDB-lite"/>
    </source>
</evidence>
<dbReference type="Proteomes" id="UP000826195">
    <property type="component" value="Unassembled WGS sequence"/>
</dbReference>
<dbReference type="EMBL" id="JAHXZJ010000002">
    <property type="protein sequence ID" value="KAH0564501.1"/>
    <property type="molecule type" value="Genomic_DNA"/>
</dbReference>
<reference evidence="2 3" key="1">
    <citation type="journal article" date="2021" name="J. Hered.">
        <title>A chromosome-level genome assembly of the parasitoid wasp, Cotesia glomerata (Hymenoptera: Braconidae).</title>
        <authorList>
            <person name="Pinto B.J."/>
            <person name="Weis J.J."/>
            <person name="Gamble T."/>
            <person name="Ode P.J."/>
            <person name="Paul R."/>
            <person name="Zaspel J.M."/>
        </authorList>
    </citation>
    <scope>NUCLEOTIDE SEQUENCE [LARGE SCALE GENOMIC DNA]</scope>
    <source>
        <strain evidence="2">CgM1</strain>
    </source>
</reference>
<feature type="compositionally biased region" description="Basic and acidic residues" evidence="1">
    <location>
        <begin position="34"/>
        <end position="47"/>
    </location>
</feature>
<organism evidence="2 3">
    <name type="scientific">Cotesia glomerata</name>
    <name type="common">Lepidopteran parasitic wasp</name>
    <name type="synonym">Apanteles glomeratus</name>
    <dbReference type="NCBI Taxonomy" id="32391"/>
    <lineage>
        <taxon>Eukaryota</taxon>
        <taxon>Metazoa</taxon>
        <taxon>Ecdysozoa</taxon>
        <taxon>Arthropoda</taxon>
        <taxon>Hexapoda</taxon>
        <taxon>Insecta</taxon>
        <taxon>Pterygota</taxon>
        <taxon>Neoptera</taxon>
        <taxon>Endopterygota</taxon>
        <taxon>Hymenoptera</taxon>
        <taxon>Apocrita</taxon>
        <taxon>Ichneumonoidea</taxon>
        <taxon>Braconidae</taxon>
        <taxon>Microgastrinae</taxon>
        <taxon>Cotesia</taxon>
    </lineage>
</organism>
<feature type="region of interest" description="Disordered" evidence="1">
    <location>
        <begin position="34"/>
        <end position="68"/>
    </location>
</feature>
<proteinExistence type="predicted"/>
<protein>
    <submittedName>
        <fullName evidence="2">Uncharacterized protein</fullName>
    </submittedName>
</protein>
<comment type="caution">
    <text evidence="2">The sequence shown here is derived from an EMBL/GenBank/DDBJ whole genome shotgun (WGS) entry which is preliminary data.</text>
</comment>
<accession>A0AAV7J3P8</accession>
<name>A0AAV7J3P8_COTGL</name>
<dbReference type="AlphaFoldDB" id="A0AAV7J3P8"/>